<evidence type="ECO:0000313" key="2">
    <source>
        <dbReference type="Proteomes" id="UP001367508"/>
    </source>
</evidence>
<keyword evidence="2" id="KW-1185">Reference proteome</keyword>
<comment type="caution">
    <text evidence="1">The sequence shown here is derived from an EMBL/GenBank/DDBJ whole genome shotgun (WGS) entry which is preliminary data.</text>
</comment>
<sequence>MSQRGWDGRFAEHEVEFDQHPFLSHFALSAFKFQSIYSHNHSYMDNEVLKQYLVSCHHHQHAYDLKQILLELHFLH</sequence>
<reference evidence="1 2" key="1">
    <citation type="submission" date="2024-01" db="EMBL/GenBank/DDBJ databases">
        <title>The genomes of 5 underutilized Papilionoideae crops provide insights into root nodulation and disease resistanc.</title>
        <authorList>
            <person name="Jiang F."/>
        </authorList>
    </citation>
    <scope>NUCLEOTIDE SEQUENCE [LARGE SCALE GENOMIC DNA]</scope>
    <source>
        <strain evidence="1">LVBAO_FW01</strain>
        <tissue evidence="1">Leaves</tissue>
    </source>
</reference>
<dbReference type="AlphaFoldDB" id="A0AAN9L511"/>
<gene>
    <name evidence="1" type="ORF">VNO77_23292</name>
</gene>
<dbReference type="Proteomes" id="UP001367508">
    <property type="component" value="Unassembled WGS sequence"/>
</dbReference>
<protein>
    <submittedName>
        <fullName evidence="1">Uncharacterized protein</fullName>
    </submittedName>
</protein>
<dbReference type="EMBL" id="JAYMYQ010000005">
    <property type="protein sequence ID" value="KAK7329146.1"/>
    <property type="molecule type" value="Genomic_DNA"/>
</dbReference>
<organism evidence="1 2">
    <name type="scientific">Canavalia gladiata</name>
    <name type="common">Sword bean</name>
    <name type="synonym">Dolichos gladiatus</name>
    <dbReference type="NCBI Taxonomy" id="3824"/>
    <lineage>
        <taxon>Eukaryota</taxon>
        <taxon>Viridiplantae</taxon>
        <taxon>Streptophyta</taxon>
        <taxon>Embryophyta</taxon>
        <taxon>Tracheophyta</taxon>
        <taxon>Spermatophyta</taxon>
        <taxon>Magnoliopsida</taxon>
        <taxon>eudicotyledons</taxon>
        <taxon>Gunneridae</taxon>
        <taxon>Pentapetalae</taxon>
        <taxon>rosids</taxon>
        <taxon>fabids</taxon>
        <taxon>Fabales</taxon>
        <taxon>Fabaceae</taxon>
        <taxon>Papilionoideae</taxon>
        <taxon>50 kb inversion clade</taxon>
        <taxon>NPAAA clade</taxon>
        <taxon>indigoferoid/millettioid clade</taxon>
        <taxon>Phaseoleae</taxon>
        <taxon>Canavalia</taxon>
    </lineage>
</organism>
<name>A0AAN9L511_CANGL</name>
<evidence type="ECO:0000313" key="1">
    <source>
        <dbReference type="EMBL" id="KAK7329146.1"/>
    </source>
</evidence>
<accession>A0AAN9L511</accession>
<proteinExistence type="predicted"/>